<evidence type="ECO:0000313" key="4">
    <source>
        <dbReference type="Proteomes" id="UP001174934"/>
    </source>
</evidence>
<dbReference type="EMBL" id="JAULSR010000001">
    <property type="protein sequence ID" value="KAK0635601.1"/>
    <property type="molecule type" value="Genomic_DNA"/>
</dbReference>
<keyword evidence="2" id="KW-0812">Transmembrane</keyword>
<protein>
    <submittedName>
        <fullName evidence="3">Uncharacterized protein</fullName>
    </submittedName>
</protein>
<proteinExistence type="predicted"/>
<evidence type="ECO:0000313" key="3">
    <source>
        <dbReference type="EMBL" id="KAK0635601.1"/>
    </source>
</evidence>
<sequence>MEPHQTHTRTQSFLWHMVGTPTLATPYSRASPSILIFGDILRQVRKASLVLDHMYCIFFLFLTLVVPRLERPARLAFKPFRTIGPSFCQTNCNNSPSLPSNAPGRAVQTTATAQDGRTGCGRSHRCGPLTERGRNKSRGGVLVAKWAKWLLCRRISAFIALPNPSPCSMQPWGEAARYVATRILRQALGSLAAHFQLILPPRLLLSGSQQTIPIPDHFFYPFHLFFF</sequence>
<organism evidence="3 4">
    <name type="scientific">Bombardia bombarda</name>
    <dbReference type="NCBI Taxonomy" id="252184"/>
    <lineage>
        <taxon>Eukaryota</taxon>
        <taxon>Fungi</taxon>
        <taxon>Dikarya</taxon>
        <taxon>Ascomycota</taxon>
        <taxon>Pezizomycotina</taxon>
        <taxon>Sordariomycetes</taxon>
        <taxon>Sordariomycetidae</taxon>
        <taxon>Sordariales</taxon>
        <taxon>Lasiosphaeriaceae</taxon>
        <taxon>Bombardia</taxon>
    </lineage>
</organism>
<keyword evidence="2" id="KW-1133">Transmembrane helix</keyword>
<evidence type="ECO:0000256" key="2">
    <source>
        <dbReference type="SAM" id="Phobius"/>
    </source>
</evidence>
<dbReference type="Proteomes" id="UP001174934">
    <property type="component" value="Unassembled WGS sequence"/>
</dbReference>
<gene>
    <name evidence="3" type="ORF">B0T17DRAFT_49395</name>
</gene>
<evidence type="ECO:0000256" key="1">
    <source>
        <dbReference type="SAM" id="MobiDB-lite"/>
    </source>
</evidence>
<accession>A0AA40CE99</accession>
<name>A0AA40CE99_9PEZI</name>
<comment type="caution">
    <text evidence="3">The sequence shown here is derived from an EMBL/GenBank/DDBJ whole genome shotgun (WGS) entry which is preliminary data.</text>
</comment>
<keyword evidence="2" id="KW-0472">Membrane</keyword>
<keyword evidence="4" id="KW-1185">Reference proteome</keyword>
<dbReference type="AlphaFoldDB" id="A0AA40CE99"/>
<feature type="transmembrane region" description="Helical" evidence="2">
    <location>
        <begin position="49"/>
        <end position="69"/>
    </location>
</feature>
<reference evidence="3" key="1">
    <citation type="submission" date="2023-06" db="EMBL/GenBank/DDBJ databases">
        <title>Genome-scale phylogeny and comparative genomics of the fungal order Sordariales.</title>
        <authorList>
            <consortium name="Lawrence Berkeley National Laboratory"/>
            <person name="Hensen N."/>
            <person name="Bonometti L."/>
            <person name="Westerberg I."/>
            <person name="Brannstrom I.O."/>
            <person name="Guillou S."/>
            <person name="Cros-Aarteil S."/>
            <person name="Calhoun S."/>
            <person name="Haridas S."/>
            <person name="Kuo A."/>
            <person name="Mondo S."/>
            <person name="Pangilinan J."/>
            <person name="Riley R."/>
            <person name="LaButti K."/>
            <person name="Andreopoulos B."/>
            <person name="Lipzen A."/>
            <person name="Chen C."/>
            <person name="Yanf M."/>
            <person name="Daum C."/>
            <person name="Ng V."/>
            <person name="Clum A."/>
            <person name="Steindorff A."/>
            <person name="Ohm R."/>
            <person name="Martin F."/>
            <person name="Silar P."/>
            <person name="Natvig D."/>
            <person name="Lalanne C."/>
            <person name="Gautier V."/>
            <person name="Ament-velasquez S.L."/>
            <person name="Kruys A."/>
            <person name="Hutchinson M.I."/>
            <person name="Powell A.J."/>
            <person name="Barry K."/>
            <person name="Miller A.N."/>
            <person name="Grigoriev I.V."/>
            <person name="Debuchy R."/>
            <person name="Gladieux P."/>
            <person name="Thoren M.H."/>
            <person name="Johannesson H."/>
        </authorList>
    </citation>
    <scope>NUCLEOTIDE SEQUENCE</scope>
    <source>
        <strain evidence="3">SMH3391-2</strain>
    </source>
</reference>
<feature type="region of interest" description="Disordered" evidence="1">
    <location>
        <begin position="99"/>
        <end position="129"/>
    </location>
</feature>